<evidence type="ECO:0000256" key="2">
    <source>
        <dbReference type="ARBA" id="ARBA00007560"/>
    </source>
</evidence>
<organism evidence="5 6">
    <name type="scientific">Cronartium quercuum f. sp. fusiforme G11</name>
    <dbReference type="NCBI Taxonomy" id="708437"/>
    <lineage>
        <taxon>Eukaryota</taxon>
        <taxon>Fungi</taxon>
        <taxon>Dikarya</taxon>
        <taxon>Basidiomycota</taxon>
        <taxon>Pucciniomycotina</taxon>
        <taxon>Pucciniomycetes</taxon>
        <taxon>Pucciniales</taxon>
        <taxon>Coleosporiaceae</taxon>
        <taxon>Cronartium</taxon>
    </lineage>
</organism>
<sequence length="469" mass="52525">MSKKSTASPLLIRHRYLNPFPPPPFPPKILHIPTDPARYAGYRFLAHLENEREPPVLADSELGMPIELGLESDGTYGLGTYWEGDQSVICPDPNKNRVELDPEDAALLVDPVPVPGASVSNINGSGQNPGVSANNSIYTSPMPKSTLLAKTPNPSSSRKTDVTWLRRTEYFNEAQPKPRSDSASAQKARQQVPIAPKTKPERLADIHASFELFAKQPLETLKHPTKPHLKAVETFECLPNQSLWANTCDFYRFQENPTDHKDAGANPIINQVDPRLDHAILRPVPPIHADSRLAYYLPDKTEGALRYRQLKLNTKTVDEGVPDPKPNSNPDEIEQVGDSIIRSLLSDLPCETLIFWACFLDIDLQQTHNLHLVREYEVSQQRELNQYLLVFDKGDSGQPRAAYFNPIAQFRTLRKRRPRLQGQLPVDDLGDPLWDGISVSLLDDPDAIAVAKADRNDLLDPVREPPPEL</sequence>
<feature type="compositionally biased region" description="Polar residues" evidence="4">
    <location>
        <begin position="120"/>
        <end position="143"/>
    </location>
</feature>
<reference evidence="5" key="1">
    <citation type="submission" date="2013-11" db="EMBL/GenBank/DDBJ databases">
        <title>Genome sequence of the fusiform rust pathogen reveals effectors for host alternation and coevolution with pine.</title>
        <authorList>
            <consortium name="DOE Joint Genome Institute"/>
            <person name="Smith K."/>
            <person name="Pendleton A."/>
            <person name="Kubisiak T."/>
            <person name="Anderson C."/>
            <person name="Salamov A."/>
            <person name="Aerts A."/>
            <person name="Riley R."/>
            <person name="Clum A."/>
            <person name="Lindquist E."/>
            <person name="Ence D."/>
            <person name="Campbell M."/>
            <person name="Kronenberg Z."/>
            <person name="Feau N."/>
            <person name="Dhillon B."/>
            <person name="Hamelin R."/>
            <person name="Burleigh J."/>
            <person name="Smith J."/>
            <person name="Yandell M."/>
            <person name="Nelson C."/>
            <person name="Grigoriev I."/>
            <person name="Davis J."/>
        </authorList>
    </citation>
    <scope>NUCLEOTIDE SEQUENCE</scope>
    <source>
        <strain evidence="5">G11</strain>
    </source>
</reference>
<dbReference type="PANTHER" id="PTHR23188">
    <property type="entry name" value="RNA POLYMERASE II-ASSOCIATED FACTOR 1 HOMOLOG"/>
    <property type="match status" value="1"/>
</dbReference>
<evidence type="ECO:0000256" key="1">
    <source>
        <dbReference type="ARBA" id="ARBA00004123"/>
    </source>
</evidence>
<keyword evidence="6" id="KW-1185">Reference proteome</keyword>
<evidence type="ECO:0000256" key="3">
    <source>
        <dbReference type="ARBA" id="ARBA00023242"/>
    </source>
</evidence>
<dbReference type="GO" id="GO:0003682">
    <property type="term" value="F:chromatin binding"/>
    <property type="evidence" value="ECO:0007669"/>
    <property type="project" value="TreeGrafter"/>
</dbReference>
<feature type="region of interest" description="Disordered" evidence="4">
    <location>
        <begin position="120"/>
        <end position="198"/>
    </location>
</feature>
<comment type="subcellular location">
    <subcellularLocation>
        <location evidence="1">Nucleus</location>
    </subcellularLocation>
</comment>
<dbReference type="GO" id="GO:0006368">
    <property type="term" value="P:transcription elongation by RNA polymerase II"/>
    <property type="evidence" value="ECO:0007669"/>
    <property type="project" value="InterPro"/>
</dbReference>
<evidence type="ECO:0000256" key="4">
    <source>
        <dbReference type="SAM" id="MobiDB-lite"/>
    </source>
</evidence>
<dbReference type="GO" id="GO:0000993">
    <property type="term" value="F:RNA polymerase II complex binding"/>
    <property type="evidence" value="ECO:0007669"/>
    <property type="project" value="TreeGrafter"/>
</dbReference>
<comment type="similarity">
    <text evidence="2">Belongs to the PAF1 family.</text>
</comment>
<dbReference type="OrthoDB" id="10260285at2759"/>
<name>A0A9P6NLI5_9BASI</name>
<evidence type="ECO:0000313" key="5">
    <source>
        <dbReference type="EMBL" id="KAG0145760.1"/>
    </source>
</evidence>
<evidence type="ECO:0000313" key="6">
    <source>
        <dbReference type="Proteomes" id="UP000886653"/>
    </source>
</evidence>
<keyword evidence="3" id="KW-0539">Nucleus</keyword>
<dbReference type="GO" id="GO:0016593">
    <property type="term" value="C:Cdc73/Paf1 complex"/>
    <property type="evidence" value="ECO:0007669"/>
    <property type="project" value="InterPro"/>
</dbReference>
<dbReference type="PANTHER" id="PTHR23188:SF12">
    <property type="entry name" value="RNA POLYMERASE II-ASSOCIATED FACTOR 1 HOMOLOG"/>
    <property type="match status" value="1"/>
</dbReference>
<dbReference type="Pfam" id="PF03985">
    <property type="entry name" value="Paf1"/>
    <property type="match status" value="1"/>
</dbReference>
<dbReference type="Proteomes" id="UP000886653">
    <property type="component" value="Unassembled WGS sequence"/>
</dbReference>
<dbReference type="InterPro" id="IPR007133">
    <property type="entry name" value="RNA_pol_II-assoc_Paf1"/>
</dbReference>
<comment type="caution">
    <text evidence="5">The sequence shown here is derived from an EMBL/GenBank/DDBJ whole genome shotgun (WGS) entry which is preliminary data.</text>
</comment>
<dbReference type="AlphaFoldDB" id="A0A9P6NLI5"/>
<dbReference type="EMBL" id="MU167271">
    <property type="protein sequence ID" value="KAG0145760.1"/>
    <property type="molecule type" value="Genomic_DNA"/>
</dbReference>
<gene>
    <name evidence="5" type="ORF">CROQUDRAFT_133552</name>
</gene>
<feature type="compositionally biased region" description="Basic and acidic residues" evidence="4">
    <location>
        <begin position="158"/>
        <end position="180"/>
    </location>
</feature>
<proteinExistence type="inferred from homology"/>
<accession>A0A9P6NLI5</accession>
<protein>
    <submittedName>
        <fullName evidence="5">Uncharacterized protein</fullName>
    </submittedName>
</protein>